<organism evidence="2 3">
    <name type="scientific">Desulfosporosinus hippei DSM 8344</name>
    <dbReference type="NCBI Taxonomy" id="1121419"/>
    <lineage>
        <taxon>Bacteria</taxon>
        <taxon>Bacillati</taxon>
        <taxon>Bacillota</taxon>
        <taxon>Clostridia</taxon>
        <taxon>Eubacteriales</taxon>
        <taxon>Desulfitobacteriaceae</taxon>
        <taxon>Desulfosporosinus</taxon>
    </lineage>
</organism>
<dbReference type="OrthoDB" id="9802489at2"/>
<protein>
    <submittedName>
        <fullName evidence="2">Uncharacterized conserved protein YurZ, alkylhydroperoxidase/carboxymuconolactone decarboxylase family</fullName>
    </submittedName>
</protein>
<dbReference type="STRING" id="1121419.SAMN05443529_111106"/>
<dbReference type="Gene3D" id="1.20.1290.10">
    <property type="entry name" value="AhpD-like"/>
    <property type="match status" value="1"/>
</dbReference>
<dbReference type="SUPFAM" id="SSF69118">
    <property type="entry name" value="AhpD-like"/>
    <property type="match status" value="1"/>
</dbReference>
<proteinExistence type="predicted"/>
<dbReference type="RefSeq" id="WP_014903857.1">
    <property type="nucleotide sequence ID" value="NZ_FNCP01000011.1"/>
</dbReference>
<dbReference type="Proteomes" id="UP000198656">
    <property type="component" value="Unassembled WGS sequence"/>
</dbReference>
<dbReference type="Pfam" id="PF02627">
    <property type="entry name" value="CMD"/>
    <property type="match status" value="1"/>
</dbReference>
<name>A0A1G8ASD4_9FIRM</name>
<keyword evidence="3" id="KW-1185">Reference proteome</keyword>
<dbReference type="GO" id="GO:0051920">
    <property type="term" value="F:peroxiredoxin activity"/>
    <property type="evidence" value="ECO:0007669"/>
    <property type="project" value="InterPro"/>
</dbReference>
<feature type="domain" description="Carboxymuconolactone decarboxylase-like" evidence="1">
    <location>
        <begin position="25"/>
        <end position="105"/>
    </location>
</feature>
<reference evidence="3" key="1">
    <citation type="submission" date="2016-10" db="EMBL/GenBank/DDBJ databases">
        <authorList>
            <person name="Varghese N."/>
            <person name="Submissions S."/>
        </authorList>
    </citation>
    <scope>NUCLEOTIDE SEQUENCE [LARGE SCALE GENOMIC DNA]</scope>
    <source>
        <strain evidence="3">DSM 8344</strain>
    </source>
</reference>
<dbReference type="PANTHER" id="PTHR33930">
    <property type="entry name" value="ALKYL HYDROPEROXIDE REDUCTASE AHPD"/>
    <property type="match status" value="1"/>
</dbReference>
<keyword evidence="2" id="KW-0575">Peroxidase</keyword>
<evidence type="ECO:0000259" key="1">
    <source>
        <dbReference type="Pfam" id="PF02627"/>
    </source>
</evidence>
<evidence type="ECO:0000313" key="3">
    <source>
        <dbReference type="Proteomes" id="UP000198656"/>
    </source>
</evidence>
<keyword evidence="2" id="KW-0560">Oxidoreductase</keyword>
<dbReference type="AlphaFoldDB" id="A0A1G8ASD4"/>
<dbReference type="PANTHER" id="PTHR33930:SF2">
    <property type="entry name" value="BLR3452 PROTEIN"/>
    <property type="match status" value="1"/>
</dbReference>
<gene>
    <name evidence="2" type="ORF">SAMN05443529_111106</name>
</gene>
<evidence type="ECO:0000313" key="2">
    <source>
        <dbReference type="EMBL" id="SDH23878.1"/>
    </source>
</evidence>
<dbReference type="InterPro" id="IPR029032">
    <property type="entry name" value="AhpD-like"/>
</dbReference>
<dbReference type="InterPro" id="IPR003779">
    <property type="entry name" value="CMD-like"/>
</dbReference>
<dbReference type="EMBL" id="FNCP01000011">
    <property type="protein sequence ID" value="SDH23878.1"/>
    <property type="molecule type" value="Genomic_DNA"/>
</dbReference>
<sequence>MDDYFDNLDSTEINLKYFTEQHGQIYDAYEKYGQLIHKDGGPLDEKTCWLIKVALSTECQYPRALRTHILKAIRSGCTKEEIEHAILLVAPSAGFPRTMQGILILRNLLNEVEGHSVH</sequence>
<accession>A0A1G8ASD4</accession>